<evidence type="ECO:0000256" key="3">
    <source>
        <dbReference type="SAM" id="SignalP"/>
    </source>
</evidence>
<accession>A0AAN9BX70</accession>
<keyword evidence="3" id="KW-0732">Signal</keyword>
<keyword evidence="2" id="KW-0812">Transmembrane</keyword>
<dbReference type="AlphaFoldDB" id="A0AAN9BX70"/>
<protein>
    <submittedName>
        <fullName evidence="4">Uncharacterized protein</fullName>
    </submittedName>
</protein>
<organism evidence="4 5">
    <name type="scientific">Littorina saxatilis</name>
    <dbReference type="NCBI Taxonomy" id="31220"/>
    <lineage>
        <taxon>Eukaryota</taxon>
        <taxon>Metazoa</taxon>
        <taxon>Spiralia</taxon>
        <taxon>Lophotrochozoa</taxon>
        <taxon>Mollusca</taxon>
        <taxon>Gastropoda</taxon>
        <taxon>Caenogastropoda</taxon>
        <taxon>Littorinimorpha</taxon>
        <taxon>Littorinoidea</taxon>
        <taxon>Littorinidae</taxon>
        <taxon>Littorina</taxon>
    </lineage>
</organism>
<name>A0AAN9BX70_9CAEN</name>
<feature type="region of interest" description="Disordered" evidence="1">
    <location>
        <begin position="189"/>
        <end position="235"/>
    </location>
</feature>
<evidence type="ECO:0000256" key="2">
    <source>
        <dbReference type="SAM" id="Phobius"/>
    </source>
</evidence>
<feature type="transmembrane region" description="Helical" evidence="2">
    <location>
        <begin position="124"/>
        <end position="147"/>
    </location>
</feature>
<feature type="chain" id="PRO_5042960613" evidence="3">
    <location>
        <begin position="23"/>
        <end position="235"/>
    </location>
</feature>
<dbReference type="Proteomes" id="UP001374579">
    <property type="component" value="Unassembled WGS sequence"/>
</dbReference>
<evidence type="ECO:0000313" key="5">
    <source>
        <dbReference type="Proteomes" id="UP001374579"/>
    </source>
</evidence>
<keyword evidence="5" id="KW-1185">Reference proteome</keyword>
<proteinExistence type="predicted"/>
<reference evidence="4 5" key="1">
    <citation type="submission" date="2024-02" db="EMBL/GenBank/DDBJ databases">
        <title>Chromosome-scale genome assembly of the rough periwinkle Littorina saxatilis.</title>
        <authorList>
            <person name="De Jode A."/>
            <person name="Faria R."/>
            <person name="Formenti G."/>
            <person name="Sims Y."/>
            <person name="Smith T.P."/>
            <person name="Tracey A."/>
            <person name="Wood J.M.D."/>
            <person name="Zagrodzka Z.B."/>
            <person name="Johannesson K."/>
            <person name="Butlin R.K."/>
            <person name="Leder E.H."/>
        </authorList>
    </citation>
    <scope>NUCLEOTIDE SEQUENCE [LARGE SCALE GENOMIC DNA]</scope>
    <source>
        <strain evidence="4">Snail1</strain>
        <tissue evidence="4">Muscle</tissue>
    </source>
</reference>
<dbReference type="EMBL" id="JBAMIC010000002">
    <property type="protein sequence ID" value="KAK7113483.1"/>
    <property type="molecule type" value="Genomic_DNA"/>
</dbReference>
<feature type="signal peptide" evidence="3">
    <location>
        <begin position="1"/>
        <end position="22"/>
    </location>
</feature>
<sequence length="235" mass="26165">MLITVGNILAALLLCGGQLSLASVWHSLGPNECNNGLKMETCGYGEFCSEDRVKKGCRNCTDPAFFSQWSEDKLEEFRTRFPSCEVFLREKLWKRREIALQNQTDTQTTEIHELQDLIEELHNWRLVLLPVVTIVTVILIVVSVRYLQLRQENKIIRQQTGSADMSPSCFTRKSGKSLAQAGADGEGDISTYAKLSMVGEEGERRPTPTAPIPTTDSGHASETDSLTESQHSSPC</sequence>
<keyword evidence="2" id="KW-1133">Transmembrane helix</keyword>
<evidence type="ECO:0000256" key="1">
    <source>
        <dbReference type="SAM" id="MobiDB-lite"/>
    </source>
</evidence>
<keyword evidence="2" id="KW-0472">Membrane</keyword>
<feature type="compositionally biased region" description="Polar residues" evidence="1">
    <location>
        <begin position="216"/>
        <end position="235"/>
    </location>
</feature>
<gene>
    <name evidence="4" type="ORF">V1264_012761</name>
</gene>
<evidence type="ECO:0000313" key="4">
    <source>
        <dbReference type="EMBL" id="KAK7113483.1"/>
    </source>
</evidence>
<comment type="caution">
    <text evidence="4">The sequence shown here is derived from an EMBL/GenBank/DDBJ whole genome shotgun (WGS) entry which is preliminary data.</text>
</comment>